<dbReference type="InterPro" id="IPR051611">
    <property type="entry name" value="ECF_transporter_component"/>
</dbReference>
<keyword evidence="4 6" id="KW-1133">Transmembrane helix</keyword>
<sequence>MRMRAASIFSKFFLVIFANILLFFNLPIWLQIASYVYLCLLFFLARRWRQGLTWLAVSAVFVVGNACALLYPDNLWGHYLLFLFSGLGKMLPVIIVAALVFASTHVSELVYGLRSLHMPQWVVVPLSVLFRFFPTIRSDYHQIRNAMKFRGLAVGGTDLLFHPARSLEYIYVPLLNNASNVAADLTAAALTRGLANPGRKSSLYKVSWSLTDALVLLVGLVLLGCLAYA</sequence>
<dbReference type="PANTHER" id="PTHR34857">
    <property type="entry name" value="SLL0384 PROTEIN"/>
    <property type="match status" value="1"/>
</dbReference>
<keyword evidence="8" id="KW-1185">Reference proteome</keyword>
<dbReference type="Pfam" id="PF02361">
    <property type="entry name" value="CbiQ"/>
    <property type="match status" value="1"/>
</dbReference>
<proteinExistence type="predicted"/>
<protein>
    <submittedName>
        <fullName evidence="7">Cobalt ABC transporter permease</fullName>
    </submittedName>
</protein>
<dbReference type="EMBL" id="AP026798">
    <property type="protein sequence ID" value="BDR52503.1"/>
    <property type="molecule type" value="Genomic_DNA"/>
</dbReference>
<name>A0ABN6SBA8_9BIFI</name>
<dbReference type="PANTHER" id="PTHR34857:SF2">
    <property type="entry name" value="SLL0384 PROTEIN"/>
    <property type="match status" value="1"/>
</dbReference>
<evidence type="ECO:0000256" key="3">
    <source>
        <dbReference type="ARBA" id="ARBA00022692"/>
    </source>
</evidence>
<keyword evidence="2" id="KW-1003">Cell membrane</keyword>
<feature type="transmembrane region" description="Helical" evidence="6">
    <location>
        <begin position="51"/>
        <end position="72"/>
    </location>
</feature>
<feature type="transmembrane region" description="Helical" evidence="6">
    <location>
        <begin position="121"/>
        <end position="140"/>
    </location>
</feature>
<keyword evidence="5 6" id="KW-0472">Membrane</keyword>
<dbReference type="Proteomes" id="UP001321766">
    <property type="component" value="Chromosome"/>
</dbReference>
<comment type="subcellular location">
    <subcellularLocation>
        <location evidence="1">Membrane</location>
        <topology evidence="1">Multi-pass membrane protein</topology>
    </subcellularLocation>
</comment>
<feature type="transmembrane region" description="Helical" evidence="6">
    <location>
        <begin position="206"/>
        <end position="228"/>
    </location>
</feature>
<evidence type="ECO:0000256" key="4">
    <source>
        <dbReference type="ARBA" id="ARBA00022989"/>
    </source>
</evidence>
<evidence type="ECO:0000256" key="2">
    <source>
        <dbReference type="ARBA" id="ARBA00022475"/>
    </source>
</evidence>
<evidence type="ECO:0000256" key="5">
    <source>
        <dbReference type="ARBA" id="ARBA00023136"/>
    </source>
</evidence>
<feature type="transmembrane region" description="Helical" evidence="6">
    <location>
        <begin position="12"/>
        <end position="45"/>
    </location>
</feature>
<evidence type="ECO:0000313" key="7">
    <source>
        <dbReference type="EMBL" id="BDR52503.1"/>
    </source>
</evidence>
<evidence type="ECO:0000313" key="8">
    <source>
        <dbReference type="Proteomes" id="UP001321766"/>
    </source>
</evidence>
<keyword evidence="3 6" id="KW-0812">Transmembrane</keyword>
<accession>A0ABN6SBA8</accession>
<evidence type="ECO:0000256" key="6">
    <source>
        <dbReference type="SAM" id="Phobius"/>
    </source>
</evidence>
<gene>
    <name evidence="7" type="ORF">KIM372_04100</name>
</gene>
<dbReference type="InterPro" id="IPR003339">
    <property type="entry name" value="ABC/ECF_trnsptr_transmembrane"/>
</dbReference>
<dbReference type="CDD" id="cd16914">
    <property type="entry name" value="EcfT"/>
    <property type="match status" value="1"/>
</dbReference>
<reference evidence="7 8" key="1">
    <citation type="journal article" date="2023" name="Microbiol. Spectr.">
        <title>Symbiosis of Carpenter Bees with Uncharacterized Lactic Acid Bacteria Showing NAD Auxotrophy.</title>
        <authorList>
            <person name="Kawasaki S."/>
            <person name="Ozawa K."/>
            <person name="Mori T."/>
            <person name="Yamamoto A."/>
            <person name="Ito M."/>
            <person name="Ohkuma M."/>
            <person name="Sakamoto M."/>
            <person name="Matsutani M."/>
        </authorList>
    </citation>
    <scope>NUCLEOTIDE SEQUENCE [LARGE SCALE GENOMIC DNA]</scope>
    <source>
        <strain evidence="7 8">Kim37-2</strain>
    </source>
</reference>
<evidence type="ECO:0000256" key="1">
    <source>
        <dbReference type="ARBA" id="ARBA00004141"/>
    </source>
</evidence>
<feature type="transmembrane region" description="Helical" evidence="6">
    <location>
        <begin position="79"/>
        <end position="101"/>
    </location>
</feature>
<organism evidence="7 8">
    <name type="scientific">Bombiscardovia nodaiensis</name>
    <dbReference type="NCBI Taxonomy" id="2932181"/>
    <lineage>
        <taxon>Bacteria</taxon>
        <taxon>Bacillati</taxon>
        <taxon>Actinomycetota</taxon>
        <taxon>Actinomycetes</taxon>
        <taxon>Bifidobacteriales</taxon>
        <taxon>Bifidobacteriaceae</taxon>
        <taxon>Bombiscardovia</taxon>
    </lineage>
</organism>